<evidence type="ECO:0000313" key="6">
    <source>
        <dbReference type="Proteomes" id="UP000591131"/>
    </source>
</evidence>
<dbReference type="PROSITE" id="PS50858">
    <property type="entry name" value="BSD"/>
    <property type="match status" value="1"/>
</dbReference>
<dbReference type="Gene3D" id="1.10.3970.10">
    <property type="entry name" value="BSD domain"/>
    <property type="match status" value="1"/>
</dbReference>
<sequence>MSFTSPTMNGGGAGGGEAMASEAPTTERVLARAPVRFKKQPWDLYFTTQRLVFNPSANNTHSEPTIVMLSLVAGFVANKPNPAKSNRALIKLTYREHASEDSRERVIEFTSPTQAWEDQHTILGLLKNYAGDAAEERQAKRQRALQEAAKDRAEFLASNKEMKDRYERLVTRSKCLTAEEFWDRYRLELHLHKQAIRKGDEGIHASLPVPINLPSQIANPQQGDKGIFNITPETQREVFEQNPKVRAAYERLVPTSLSEKEFWTKYFQSGYYYNSQGREKPKNVPNDPLFDAMEKTAEEVGPDAWTAESMVNPEVDLTQAEVSTGHGEHSVEIQPLPGDAFASNNTFQSLLHRFNSQSGKATGSFPKAEPTKSSVDVESVAKRRKLALDSSESAEIADLRNSEGDGNNARALAINKLMARYATNGSSAVSAAAGITKTDALDDKCMGWVDELSKEGCPPLLSSHEVLTKVDQETIELSKELVHLVGPGGSVSGAGLVVPGVRIWENDVMTAGGQSRVDHGAINARTNPGSKLYRRMADSSVNVELDQLLERVRELLSHFWASGTSPQQAQKRERVLKVLLAEKDAMESWMTRTPPEWHATCRYVKEAVEEAHRDPSSLMAPNSVSTSKPTSFGNDLFGYLVHLATLYQRPPGAPVVPGSNSHQLGNLFEELYKDPAVVAYVYGRLSGIGKVFINRLILVHRPIQQGVIRHWISSLHDPDHSKYRTALAQLTKLHILIMDPKGQHLRMSSNFRQRLHEVILKNTADDQLTPSWEILEESKLDAPIDSKVEDGDPREAIMNRLDEYAALRWEYVLGAMVDGMTAAVGEASLRPEGARQGLSGIVGMSSSNTSTGQLFQFVLASRTSQYWELVRRAFDMIERQHGIQSLLAPIRLVVALTRPLKHEPDRLTPGTLLRVNPQCMATPGAREAVTTLLETLADLGIMVPATYDDELRKVASLHSQYGESVKYELPLVSSDSRMVVSSSIYVMQSSRSKLAAEDNSAISNKSCRLFVDSNFAVTAYTTSSLDLRLLGTFVQLQRQLGDGREYDPNDFGCVIGTLTQTSVQSAAQRGVTSEYIISYLKSHVDPRALQMASQSGRGTAAATTVTANTGAARGEKFINGIPANVIAQITLWEKEAIHNRLRIDPGVALQNPGATSAMNQFTGMTQSEEAAKFVTRMMQSCGPSACLWSRAISKRQHHGDTDPQSQTIVVSERAAKRFKLIPPPSSSASSDSDF</sequence>
<dbReference type="PANTHER" id="PTHR12856">
    <property type="entry name" value="TRANSCRIPTION INITIATION FACTOR IIH-RELATED"/>
    <property type="match status" value="1"/>
</dbReference>
<comment type="function">
    <text evidence="1">Component of the general transcription and DNA repair factor IIH (TFIIH) core complex which is involved in general and transcription-coupled nucleotide excision repair (NER) of damaged DNA.</text>
</comment>
<dbReference type="AlphaFoldDB" id="A0A7J6N3P6"/>
<comment type="subcellular location">
    <subcellularLocation>
        <location evidence="1">Nucleus</location>
    </subcellularLocation>
</comment>
<name>A0A7J6N3P6_PERCH</name>
<dbReference type="Proteomes" id="UP000591131">
    <property type="component" value="Unassembled WGS sequence"/>
</dbReference>
<organism evidence="5 6">
    <name type="scientific">Perkinsus chesapeaki</name>
    <name type="common">Clam parasite</name>
    <name type="synonym">Perkinsus andrewsi</name>
    <dbReference type="NCBI Taxonomy" id="330153"/>
    <lineage>
        <taxon>Eukaryota</taxon>
        <taxon>Sar</taxon>
        <taxon>Alveolata</taxon>
        <taxon>Perkinsozoa</taxon>
        <taxon>Perkinsea</taxon>
        <taxon>Perkinsida</taxon>
        <taxon>Perkinsidae</taxon>
        <taxon>Perkinsus</taxon>
    </lineage>
</organism>
<evidence type="ECO:0000256" key="3">
    <source>
        <dbReference type="SAM" id="MobiDB-lite"/>
    </source>
</evidence>
<protein>
    <recommendedName>
        <fullName evidence="1">General transcription factor IIH subunit 4</fullName>
    </recommendedName>
</protein>
<dbReference type="GO" id="GO:0000439">
    <property type="term" value="C:transcription factor TFIIH core complex"/>
    <property type="evidence" value="ECO:0007669"/>
    <property type="project" value="InterPro"/>
</dbReference>
<feature type="region of interest" description="Disordered" evidence="3">
    <location>
        <begin position="1"/>
        <end position="24"/>
    </location>
</feature>
<dbReference type="InterPro" id="IPR005607">
    <property type="entry name" value="BSD_dom"/>
</dbReference>
<dbReference type="GO" id="GO:0006289">
    <property type="term" value="P:nucleotide-excision repair"/>
    <property type="evidence" value="ECO:0007669"/>
    <property type="project" value="InterPro"/>
</dbReference>
<keyword evidence="1" id="KW-0804">Transcription</keyword>
<feature type="domain" description="BSD" evidence="4">
    <location>
        <begin position="222"/>
        <end position="274"/>
    </location>
</feature>
<comment type="similarity">
    <text evidence="1">Belongs to the TFB2 family.</text>
</comment>
<evidence type="ECO:0000313" key="5">
    <source>
        <dbReference type="EMBL" id="KAF4678070.1"/>
    </source>
</evidence>
<dbReference type="EMBL" id="JAAPAO010000003">
    <property type="protein sequence ID" value="KAF4678070.1"/>
    <property type="molecule type" value="Genomic_DNA"/>
</dbReference>
<evidence type="ECO:0000256" key="1">
    <source>
        <dbReference type="RuleBase" id="RU364024"/>
    </source>
</evidence>
<dbReference type="InterPro" id="IPR035925">
    <property type="entry name" value="BSD_dom_sf"/>
</dbReference>
<accession>A0A7J6N3P6</accession>
<dbReference type="SMART" id="SM00751">
    <property type="entry name" value="BSD"/>
    <property type="match status" value="2"/>
</dbReference>
<keyword evidence="2" id="KW-0175">Coiled coil</keyword>
<evidence type="ECO:0000256" key="2">
    <source>
        <dbReference type="SAM" id="Coils"/>
    </source>
</evidence>
<dbReference type="GO" id="GO:0001671">
    <property type="term" value="F:ATPase activator activity"/>
    <property type="evidence" value="ECO:0007669"/>
    <property type="project" value="InterPro"/>
</dbReference>
<feature type="coiled-coil region" evidence="2">
    <location>
        <begin position="145"/>
        <end position="179"/>
    </location>
</feature>
<keyword evidence="1" id="KW-0227">DNA damage</keyword>
<dbReference type="GO" id="GO:0006351">
    <property type="term" value="P:DNA-templated transcription"/>
    <property type="evidence" value="ECO:0007669"/>
    <property type="project" value="InterPro"/>
</dbReference>
<dbReference type="Pfam" id="PF03909">
    <property type="entry name" value="BSD"/>
    <property type="match status" value="1"/>
</dbReference>
<dbReference type="InterPro" id="IPR027079">
    <property type="entry name" value="Tfb1/GTF2H1"/>
</dbReference>
<keyword evidence="6" id="KW-1185">Reference proteome</keyword>
<dbReference type="InterPro" id="IPR004598">
    <property type="entry name" value="TFIIH_p52/Tfb2"/>
</dbReference>
<evidence type="ECO:0000259" key="4">
    <source>
        <dbReference type="PROSITE" id="PS50858"/>
    </source>
</evidence>
<gene>
    <name evidence="5" type="ORF">FOL47_005348</name>
</gene>
<dbReference type="SUPFAM" id="SSF140383">
    <property type="entry name" value="BSD domain-like"/>
    <property type="match status" value="1"/>
</dbReference>
<proteinExistence type="inferred from homology"/>
<keyword evidence="1" id="KW-0539">Nucleus</keyword>
<keyword evidence="1" id="KW-0234">DNA repair</keyword>
<dbReference type="OrthoDB" id="360521at2759"/>
<reference evidence="5 6" key="1">
    <citation type="submission" date="2020-04" db="EMBL/GenBank/DDBJ databases">
        <title>Perkinsus chesapeaki whole genome sequence.</title>
        <authorList>
            <person name="Bogema D.R."/>
        </authorList>
    </citation>
    <scope>NUCLEOTIDE SEQUENCE [LARGE SCALE GENOMIC DNA]</scope>
    <source>
        <strain evidence="5">ATCC PRA-425</strain>
    </source>
</reference>
<keyword evidence="1" id="KW-0805">Transcription regulation</keyword>
<comment type="caution">
    <text evidence="5">The sequence shown here is derived from an EMBL/GenBank/DDBJ whole genome shotgun (WGS) entry which is preliminary data.</text>
</comment>
<dbReference type="Pfam" id="PF03849">
    <property type="entry name" value="Tfb2"/>
    <property type="match status" value="1"/>
</dbReference>